<evidence type="ECO:0000313" key="6">
    <source>
        <dbReference type="EMBL" id="KAJ7386408.1"/>
    </source>
</evidence>
<evidence type="ECO:0000256" key="1">
    <source>
        <dbReference type="ARBA" id="ARBA00022737"/>
    </source>
</evidence>
<evidence type="ECO:0000256" key="3">
    <source>
        <dbReference type="ARBA" id="ARBA00023319"/>
    </source>
</evidence>
<keyword evidence="1" id="KW-0677">Repeat</keyword>
<organism evidence="6 7">
    <name type="scientific">Desmophyllum pertusum</name>
    <dbReference type="NCBI Taxonomy" id="174260"/>
    <lineage>
        <taxon>Eukaryota</taxon>
        <taxon>Metazoa</taxon>
        <taxon>Cnidaria</taxon>
        <taxon>Anthozoa</taxon>
        <taxon>Hexacorallia</taxon>
        <taxon>Scleractinia</taxon>
        <taxon>Caryophylliina</taxon>
        <taxon>Caryophylliidae</taxon>
        <taxon>Desmophyllum</taxon>
    </lineage>
</organism>
<dbReference type="SUPFAM" id="SSF48726">
    <property type="entry name" value="Immunoglobulin"/>
    <property type="match status" value="1"/>
</dbReference>
<feature type="domain" description="Ig-like" evidence="4">
    <location>
        <begin position="8"/>
        <end position="106"/>
    </location>
</feature>
<evidence type="ECO:0000313" key="7">
    <source>
        <dbReference type="Proteomes" id="UP001163046"/>
    </source>
</evidence>
<dbReference type="AlphaFoldDB" id="A0A9W9ZSW1"/>
<protein>
    <submittedName>
        <fullName evidence="6">Uncharacterized protein</fullName>
    </submittedName>
</protein>
<name>A0A9W9ZSW1_9CNID</name>
<dbReference type="InterPro" id="IPR036116">
    <property type="entry name" value="FN3_sf"/>
</dbReference>
<dbReference type="Proteomes" id="UP001163046">
    <property type="component" value="Unassembled WGS sequence"/>
</dbReference>
<dbReference type="EMBL" id="MU825876">
    <property type="protein sequence ID" value="KAJ7386408.1"/>
    <property type="molecule type" value="Genomic_DNA"/>
</dbReference>
<dbReference type="SMART" id="SM00409">
    <property type="entry name" value="IG"/>
    <property type="match status" value="1"/>
</dbReference>
<dbReference type="Pfam" id="PF00041">
    <property type="entry name" value="fn3"/>
    <property type="match status" value="1"/>
</dbReference>
<dbReference type="SUPFAM" id="SSF49265">
    <property type="entry name" value="Fibronectin type III"/>
    <property type="match status" value="1"/>
</dbReference>
<proteinExistence type="predicted"/>
<dbReference type="Gene3D" id="2.60.40.10">
    <property type="entry name" value="Immunoglobulins"/>
    <property type="match status" value="2"/>
</dbReference>
<evidence type="ECO:0000259" key="4">
    <source>
        <dbReference type="PROSITE" id="PS50835"/>
    </source>
</evidence>
<dbReference type="PROSITE" id="PS50835">
    <property type="entry name" value="IG_LIKE"/>
    <property type="match status" value="1"/>
</dbReference>
<dbReference type="InterPro" id="IPR036179">
    <property type="entry name" value="Ig-like_dom_sf"/>
</dbReference>
<dbReference type="CDD" id="cd00063">
    <property type="entry name" value="FN3"/>
    <property type="match status" value="1"/>
</dbReference>
<dbReference type="Pfam" id="PF13927">
    <property type="entry name" value="Ig_3"/>
    <property type="match status" value="1"/>
</dbReference>
<dbReference type="GO" id="GO:0098609">
    <property type="term" value="P:cell-cell adhesion"/>
    <property type="evidence" value="ECO:0007669"/>
    <property type="project" value="TreeGrafter"/>
</dbReference>
<dbReference type="InterPro" id="IPR003599">
    <property type="entry name" value="Ig_sub"/>
</dbReference>
<dbReference type="InterPro" id="IPR003961">
    <property type="entry name" value="FN3_dom"/>
</dbReference>
<dbReference type="PANTHER" id="PTHR44170">
    <property type="entry name" value="PROTEIN SIDEKICK"/>
    <property type="match status" value="1"/>
</dbReference>
<dbReference type="InterPro" id="IPR007110">
    <property type="entry name" value="Ig-like_dom"/>
</dbReference>
<dbReference type="PROSITE" id="PS50853">
    <property type="entry name" value="FN3"/>
    <property type="match status" value="1"/>
</dbReference>
<dbReference type="SMART" id="SM00060">
    <property type="entry name" value="FN3"/>
    <property type="match status" value="1"/>
</dbReference>
<evidence type="ECO:0000256" key="2">
    <source>
        <dbReference type="ARBA" id="ARBA00023157"/>
    </source>
</evidence>
<reference evidence="6" key="1">
    <citation type="submission" date="2023-01" db="EMBL/GenBank/DDBJ databases">
        <title>Genome assembly of the deep-sea coral Lophelia pertusa.</title>
        <authorList>
            <person name="Herrera S."/>
            <person name="Cordes E."/>
        </authorList>
    </citation>
    <scope>NUCLEOTIDE SEQUENCE</scope>
    <source>
        <strain evidence="6">USNM1676648</strain>
        <tissue evidence="6">Polyp</tissue>
    </source>
</reference>
<feature type="domain" description="Fibronectin type-III" evidence="5">
    <location>
        <begin position="113"/>
        <end position="215"/>
    </location>
</feature>
<dbReference type="InterPro" id="IPR013783">
    <property type="entry name" value="Ig-like_fold"/>
</dbReference>
<dbReference type="FunFam" id="2.60.40.10:FF:000032">
    <property type="entry name" value="palladin isoform X1"/>
    <property type="match status" value="1"/>
</dbReference>
<evidence type="ECO:0000259" key="5">
    <source>
        <dbReference type="PROSITE" id="PS50853"/>
    </source>
</evidence>
<dbReference type="PANTHER" id="PTHR44170:SF6">
    <property type="entry name" value="CONTACTIN"/>
    <property type="match status" value="1"/>
</dbReference>
<dbReference type="SMART" id="SM00408">
    <property type="entry name" value="IGc2"/>
    <property type="match status" value="1"/>
</dbReference>
<sequence length="232" mass="25409">MLTVHFPPELTIDGDQKQFVPVGNEILLTCQYNAFPPASEVRWIKDGSVIARNTSVKINDSRVTIPHHNETQVQLSINATTSQDAGNYTCLVTNDVGNFSDATSIVIQVVPDPPINVNVDAKSSRVVNISWMAGFDGNSAILDYTVKISVDNQNFTDVVCQGSLSNSACVLSNSFTNASLENLLPWTTYYIRVFARNLIGTSTGSSVVNTTTDEEGTPIDMYSFTCRYYECV</sequence>
<keyword evidence="2" id="KW-1015">Disulfide bond</keyword>
<dbReference type="GO" id="GO:0016020">
    <property type="term" value="C:membrane"/>
    <property type="evidence" value="ECO:0007669"/>
    <property type="project" value="UniProtKB-SubCell"/>
</dbReference>
<comment type="caution">
    <text evidence="6">The sequence shown here is derived from an EMBL/GenBank/DDBJ whole genome shotgun (WGS) entry which is preliminary data.</text>
</comment>
<dbReference type="InterPro" id="IPR003598">
    <property type="entry name" value="Ig_sub2"/>
</dbReference>
<keyword evidence="3" id="KW-0393">Immunoglobulin domain</keyword>
<keyword evidence="7" id="KW-1185">Reference proteome</keyword>
<gene>
    <name evidence="6" type="ORF">OS493_008532</name>
</gene>
<accession>A0A9W9ZSW1</accession>
<dbReference type="OrthoDB" id="5989131at2759"/>